<dbReference type="EMBL" id="BMRB01000003">
    <property type="protein sequence ID" value="GGS42810.1"/>
    <property type="molecule type" value="Genomic_DNA"/>
</dbReference>
<evidence type="ECO:0008006" key="4">
    <source>
        <dbReference type="Google" id="ProtNLM"/>
    </source>
</evidence>
<reference evidence="2" key="1">
    <citation type="journal article" date="2014" name="Int. J. Syst. Evol. Microbiol.">
        <title>Complete genome sequence of Corynebacterium casei LMG S-19264T (=DSM 44701T), isolated from a smear-ripened cheese.</title>
        <authorList>
            <consortium name="US DOE Joint Genome Institute (JGI-PGF)"/>
            <person name="Walter F."/>
            <person name="Albersmeier A."/>
            <person name="Kalinowski J."/>
            <person name="Ruckert C."/>
        </authorList>
    </citation>
    <scope>NUCLEOTIDE SEQUENCE</scope>
    <source>
        <strain evidence="2">JCM 3276</strain>
    </source>
</reference>
<dbReference type="PROSITE" id="PS51257">
    <property type="entry name" value="PROKAR_LIPOPROTEIN"/>
    <property type="match status" value="1"/>
</dbReference>
<comment type="caution">
    <text evidence="2">The sequence shown here is derived from an EMBL/GenBank/DDBJ whole genome shotgun (WGS) entry which is preliminary data.</text>
</comment>
<feature type="region of interest" description="Disordered" evidence="1">
    <location>
        <begin position="22"/>
        <end position="45"/>
    </location>
</feature>
<gene>
    <name evidence="2" type="ORF">GCM10010171_42300</name>
</gene>
<evidence type="ECO:0000256" key="1">
    <source>
        <dbReference type="SAM" id="MobiDB-lite"/>
    </source>
</evidence>
<dbReference type="Pfam" id="PF12079">
    <property type="entry name" value="DUF3558"/>
    <property type="match status" value="1"/>
</dbReference>
<evidence type="ECO:0000313" key="3">
    <source>
        <dbReference type="Proteomes" id="UP000660680"/>
    </source>
</evidence>
<evidence type="ECO:0000313" key="2">
    <source>
        <dbReference type="EMBL" id="GGS42810.1"/>
    </source>
</evidence>
<dbReference type="Proteomes" id="UP000660680">
    <property type="component" value="Unassembled WGS sequence"/>
</dbReference>
<accession>A0A918GKC0</accession>
<proteinExistence type="predicted"/>
<dbReference type="RefSeq" id="WP_189212252.1">
    <property type="nucleotide sequence ID" value="NZ_BMRB01000003.1"/>
</dbReference>
<feature type="compositionally biased region" description="Low complexity" evidence="1">
    <location>
        <begin position="33"/>
        <end position="43"/>
    </location>
</feature>
<organism evidence="2 3">
    <name type="scientific">Actinokineospora fastidiosa</name>
    <dbReference type="NCBI Taxonomy" id="1816"/>
    <lineage>
        <taxon>Bacteria</taxon>
        <taxon>Bacillati</taxon>
        <taxon>Actinomycetota</taxon>
        <taxon>Actinomycetes</taxon>
        <taxon>Pseudonocardiales</taxon>
        <taxon>Pseudonocardiaceae</taxon>
        <taxon>Actinokineospora</taxon>
    </lineage>
</organism>
<dbReference type="InterPro" id="IPR024520">
    <property type="entry name" value="DUF3558"/>
</dbReference>
<keyword evidence="3" id="KW-1185">Reference proteome</keyword>
<name>A0A918GKC0_9PSEU</name>
<reference evidence="2" key="2">
    <citation type="submission" date="2020-09" db="EMBL/GenBank/DDBJ databases">
        <authorList>
            <person name="Sun Q."/>
            <person name="Ohkuma M."/>
        </authorList>
    </citation>
    <scope>NUCLEOTIDE SEQUENCE</scope>
    <source>
        <strain evidence="2">JCM 3276</strain>
    </source>
</reference>
<protein>
    <recommendedName>
        <fullName evidence="4">DUF3558 domain-containing protein</fullName>
    </recommendedName>
</protein>
<dbReference type="AlphaFoldDB" id="A0A918GKC0"/>
<sequence>MPGQRVRQTMAAAAALIILTGCDSPPVEPPPTGTTTTNPTSTTLRYGAPPVALPLDAARFREDACLSLAPDQRDALNLEVNPDSQVKSMCPFTVRGGSAKIEGYIDFAASGLARLYRANASGSYRGWEPFEIDGYPAVRLLPKERGCHVVVGLSDQTTADIFLEDEGTRSAEEQCVSAAGIATEVLATVRAAG</sequence>